<feature type="region of interest" description="Disordered" evidence="1">
    <location>
        <begin position="109"/>
        <end position="128"/>
    </location>
</feature>
<dbReference type="AlphaFoldDB" id="A0AAE4FNK3"/>
<reference evidence="5" key="2">
    <citation type="submission" date="2023-07" db="EMBL/GenBank/DDBJ databases">
        <authorList>
            <person name="Luz R."/>
            <person name="Cordeiro R."/>
            <person name="Fonseca A."/>
            <person name="Goncalves V."/>
        </authorList>
    </citation>
    <scope>NUCLEOTIDE SEQUENCE [LARGE SCALE GENOMIC DNA]</scope>
    <source>
        <strain evidence="4 5">BACA0444</strain>
    </source>
</reference>
<comment type="caution">
    <text evidence="3">The sequence shown here is derived from an EMBL/GenBank/DDBJ whole genome shotgun (WGS) entry which is preliminary data.</text>
</comment>
<organism evidence="3 5">
    <name type="scientific">Pseudocalidococcus azoricus BACA0444</name>
    <dbReference type="NCBI Taxonomy" id="2918990"/>
    <lineage>
        <taxon>Bacteria</taxon>
        <taxon>Bacillati</taxon>
        <taxon>Cyanobacteriota</taxon>
        <taxon>Cyanophyceae</taxon>
        <taxon>Acaryochloridales</taxon>
        <taxon>Thermosynechococcaceae</taxon>
        <taxon>Pseudocalidococcus</taxon>
        <taxon>Pseudocalidococcus azoricus</taxon>
    </lineage>
</organism>
<dbReference type="InterPro" id="IPR009057">
    <property type="entry name" value="Homeodomain-like_sf"/>
</dbReference>
<dbReference type="Pfam" id="PF01710">
    <property type="entry name" value="HTH_Tnp_IS630"/>
    <property type="match status" value="1"/>
</dbReference>
<name>A0AAE4FNK3_9CYAN</name>
<evidence type="ECO:0000313" key="5">
    <source>
        <dbReference type="Proteomes" id="UP001268256"/>
    </source>
</evidence>
<evidence type="ECO:0000313" key="4">
    <source>
        <dbReference type="EMBL" id="MDS3859496.1"/>
    </source>
</evidence>
<dbReference type="EMBL" id="JAVMIP010000001">
    <property type="protein sequence ID" value="MDS3859496.1"/>
    <property type="molecule type" value="Genomic_DNA"/>
</dbReference>
<dbReference type="InterPro" id="IPR002622">
    <property type="entry name" value="Transposase_14"/>
</dbReference>
<evidence type="ECO:0000259" key="2">
    <source>
        <dbReference type="Pfam" id="PF01710"/>
    </source>
</evidence>
<keyword evidence="5" id="KW-1185">Reference proteome</keyword>
<feature type="domain" description="Transposase Synechocystis PCC 6803" evidence="2">
    <location>
        <begin position="1"/>
        <end position="125"/>
    </location>
</feature>
<evidence type="ECO:0000256" key="1">
    <source>
        <dbReference type="SAM" id="MobiDB-lite"/>
    </source>
</evidence>
<proteinExistence type="predicted"/>
<dbReference type="Proteomes" id="UP001268256">
    <property type="component" value="Unassembled WGS sequence"/>
</dbReference>
<evidence type="ECO:0000313" key="3">
    <source>
        <dbReference type="EMBL" id="MDS3859265.1"/>
    </source>
</evidence>
<feature type="compositionally biased region" description="Basic residues" evidence="1">
    <location>
        <begin position="109"/>
        <end position="119"/>
    </location>
</feature>
<accession>A0AAE4FNK3</accession>
<dbReference type="EMBL" id="JAVMIP010000001">
    <property type="protein sequence ID" value="MDS3859265.1"/>
    <property type="molecule type" value="Genomic_DNA"/>
</dbReference>
<protein>
    <submittedName>
        <fullName evidence="3">IS630 transposase-related protein</fullName>
    </submittedName>
</protein>
<reference evidence="3" key="1">
    <citation type="submission" date="2023-02" db="EMBL/GenBank/DDBJ databases">
        <authorList>
            <person name="Luz R."/>
            <person name="Cordeiro R."/>
            <person name="Fonseca A."/>
            <person name="Goncalves V."/>
        </authorList>
    </citation>
    <scope>NUCLEOTIDE SEQUENCE</scope>
    <source>
        <strain evidence="3 5">BACA0444</strain>
    </source>
</reference>
<dbReference type="RefSeq" id="WP_322876601.1">
    <property type="nucleotide sequence ID" value="NZ_JAVMIP010000001.1"/>
</dbReference>
<gene>
    <name evidence="3" type="ORF">RIF25_00450</name>
    <name evidence="4" type="ORF">RIF25_01615</name>
</gene>
<dbReference type="SUPFAM" id="SSF46689">
    <property type="entry name" value="Homeodomain-like"/>
    <property type="match status" value="1"/>
</dbReference>
<sequence length="128" mass="14936">MSYSEDLRKKALEAVARGAVKAQLCKTLNISRNTLDSWIKRYVETGSYTPPSYHHQRRKPKIDNLDKFREFVLENNDKTQQQLADLWGHNITQQDVSRALQKLNITPKKRPTPMQKKMKTNAINLRLS</sequence>